<evidence type="ECO:0000256" key="1">
    <source>
        <dbReference type="SAM" id="Phobius"/>
    </source>
</evidence>
<feature type="transmembrane region" description="Helical" evidence="1">
    <location>
        <begin position="13"/>
        <end position="31"/>
    </location>
</feature>
<organism evidence="2 3">
    <name type="scientific">Leptospira borgpetersenii serovar Hardjo-bovis str. Sponselee</name>
    <dbReference type="NCBI Taxonomy" id="1303729"/>
    <lineage>
        <taxon>Bacteria</taxon>
        <taxon>Pseudomonadati</taxon>
        <taxon>Spirochaetota</taxon>
        <taxon>Spirochaetia</taxon>
        <taxon>Leptospirales</taxon>
        <taxon>Leptospiraceae</taxon>
        <taxon>Leptospira</taxon>
    </lineage>
</organism>
<dbReference type="PATRIC" id="fig|1218567.3.peg.1947"/>
<reference evidence="2 3" key="1">
    <citation type="submission" date="2013-01" db="EMBL/GenBank/DDBJ databases">
        <authorList>
            <person name="Harkins D.M."/>
            <person name="Durkin A.S."/>
            <person name="Brinkac L.M."/>
            <person name="Haft D.H."/>
            <person name="Selengut J.D."/>
            <person name="Sanka R."/>
            <person name="DePew J."/>
            <person name="Purushe J."/>
            <person name="Galloway R.L."/>
            <person name="Vinetz J.M."/>
            <person name="Sutton G.G."/>
            <person name="Nierman W.C."/>
            <person name="Fouts D.E."/>
        </authorList>
    </citation>
    <scope>NUCLEOTIDE SEQUENCE [LARGE SCALE GENOMIC DNA]</scope>
    <source>
        <strain evidence="2 3">Sponselee CDC</strain>
    </source>
</reference>
<accession>M6BZW0</accession>
<dbReference type="AlphaFoldDB" id="M6BZW0"/>
<name>M6BZW0_LEPBO</name>
<comment type="caution">
    <text evidence="2">The sequence shown here is derived from an EMBL/GenBank/DDBJ whole genome shotgun (WGS) entry which is preliminary data.</text>
</comment>
<evidence type="ECO:0000313" key="3">
    <source>
        <dbReference type="Proteomes" id="UP000011873"/>
    </source>
</evidence>
<dbReference type="Proteomes" id="UP000011873">
    <property type="component" value="Unassembled WGS sequence"/>
</dbReference>
<keyword evidence="1" id="KW-1133">Transmembrane helix</keyword>
<keyword evidence="1" id="KW-0472">Membrane</keyword>
<evidence type="ECO:0000313" key="2">
    <source>
        <dbReference type="EMBL" id="EMJ81938.1"/>
    </source>
</evidence>
<sequence>MNLWAEKISRRKLFGFGVGGLLSIDVGTFFFRRFKNQSLPKTLFFSVSEIEFLSAYSQTLLPQEPGFPDLEKAEVIRRLDEEFFFLWIQTSLMISDPSFLF</sequence>
<protein>
    <submittedName>
        <fullName evidence="2">Uncharacterized protein</fullName>
    </submittedName>
</protein>
<gene>
    <name evidence="2" type="ORF">LEP1GSC016_3818</name>
</gene>
<dbReference type="EMBL" id="ANMU01000075">
    <property type="protein sequence ID" value="EMJ81938.1"/>
    <property type="molecule type" value="Genomic_DNA"/>
</dbReference>
<proteinExistence type="predicted"/>
<keyword evidence="1" id="KW-0812">Transmembrane</keyword>